<dbReference type="AlphaFoldDB" id="A0A1L7NMY1"/>
<dbReference type="Proteomes" id="UP000218731">
    <property type="component" value="Plasmid pKF715A"/>
</dbReference>
<dbReference type="EMBL" id="AP015030">
    <property type="protein sequence ID" value="BAW26773.1"/>
    <property type="molecule type" value="Genomic_DNA"/>
</dbReference>
<protein>
    <submittedName>
        <fullName evidence="1">Uncharacterized protein</fullName>
    </submittedName>
</protein>
<evidence type="ECO:0000313" key="1">
    <source>
        <dbReference type="EMBL" id="BAW26773.1"/>
    </source>
</evidence>
<name>A0A1L7NMY1_PSEPU</name>
<accession>A0A1L7NMY1</accession>
<proteinExistence type="predicted"/>
<dbReference type="RefSeq" id="WP_045632744.1">
    <property type="nucleotide sequence ID" value="NZ_AP015030.1"/>
</dbReference>
<geneLocation type="plasmid" evidence="2">
    <name>pkf715a dna</name>
</geneLocation>
<keyword evidence="1" id="KW-0614">Plasmid</keyword>
<sequence length="141" mass="15283">MSSTSTEPKYHTHYGLKYRIVAEYPDSEEGTRDANQYMEANPGVGVLAVEDGKIILSHEDDPGAATDVDLVINRMKAKAKADRWGRGSESVGLTLIIVDVSRSGSFAWQIAGQRVKLAQVRALLEEAAAKGELPTEAPRKG</sequence>
<evidence type="ECO:0000313" key="2">
    <source>
        <dbReference type="Proteomes" id="UP000218731"/>
    </source>
</evidence>
<gene>
    <name evidence="1" type="ORF">KF715C_pA2680</name>
</gene>
<organism evidence="1 2">
    <name type="scientific">Pseudomonas putida</name>
    <name type="common">Arthrobacter siderocapsulatus</name>
    <dbReference type="NCBI Taxonomy" id="303"/>
    <lineage>
        <taxon>Bacteria</taxon>
        <taxon>Pseudomonadati</taxon>
        <taxon>Pseudomonadota</taxon>
        <taxon>Gammaproteobacteria</taxon>
        <taxon>Pseudomonadales</taxon>
        <taxon>Pseudomonadaceae</taxon>
        <taxon>Pseudomonas</taxon>
    </lineage>
</organism>
<reference evidence="1 2" key="1">
    <citation type="submission" date="2015-11" db="EMBL/GenBank/DDBJ databases">
        <title>Complete genome sequencing of a biphenyl-degrading bacterium, Pseudomonas putida KF715 (=NBRC110667).</title>
        <authorList>
            <person name="Suenaga H."/>
            <person name="Fujihara N."/>
            <person name="Watanabe T."/>
            <person name="Hirose J."/>
            <person name="Kimura N."/>
            <person name="Yamazoe A."/>
            <person name="Hosoyama A."/>
            <person name="Shimodaira J."/>
            <person name="Furukawa K."/>
        </authorList>
    </citation>
    <scope>NUCLEOTIDE SEQUENCE [LARGE SCALE GENOMIC DNA]</scope>
    <source>
        <strain evidence="1 2">KF715</strain>
        <plasmid evidence="2">Plasmid pkf715a dna</plasmid>
    </source>
</reference>